<dbReference type="InterPro" id="IPR035919">
    <property type="entry name" value="EAL_sf"/>
</dbReference>
<dbReference type="EMBL" id="JASCXW010000004">
    <property type="protein sequence ID" value="MDI6452413.1"/>
    <property type="molecule type" value="Genomic_DNA"/>
</dbReference>
<dbReference type="InterPro" id="IPR050706">
    <property type="entry name" value="Cyclic-di-GMP_PDE-like"/>
</dbReference>
<protein>
    <submittedName>
        <fullName evidence="3">EAL domain-containing protein</fullName>
    </submittedName>
</protein>
<feature type="domain" description="EAL" evidence="2">
    <location>
        <begin position="287"/>
        <end position="540"/>
    </location>
</feature>
<accession>A0AAW6UBU4</accession>
<feature type="transmembrane region" description="Helical" evidence="1">
    <location>
        <begin position="20"/>
        <end position="39"/>
    </location>
</feature>
<gene>
    <name evidence="3" type="ORF">QJ521_02445</name>
</gene>
<name>A0AAW6UBU4_9MOLU</name>
<dbReference type="AlphaFoldDB" id="A0AAW6UBU4"/>
<keyword evidence="1" id="KW-1133">Transmembrane helix</keyword>
<feature type="transmembrane region" description="Helical" evidence="1">
    <location>
        <begin position="51"/>
        <end position="76"/>
    </location>
</feature>
<dbReference type="SMART" id="SM00052">
    <property type="entry name" value="EAL"/>
    <property type="match status" value="1"/>
</dbReference>
<dbReference type="PANTHER" id="PTHR33121:SF70">
    <property type="entry name" value="SIGNALING PROTEIN YKOW"/>
    <property type="match status" value="1"/>
</dbReference>
<keyword evidence="1" id="KW-0472">Membrane</keyword>
<dbReference type="Gene3D" id="3.20.20.450">
    <property type="entry name" value="EAL domain"/>
    <property type="match status" value="1"/>
</dbReference>
<dbReference type="PROSITE" id="PS50883">
    <property type="entry name" value="EAL"/>
    <property type="match status" value="1"/>
</dbReference>
<keyword evidence="4" id="KW-1185">Reference proteome</keyword>
<evidence type="ECO:0000313" key="3">
    <source>
        <dbReference type="EMBL" id="MDI6452413.1"/>
    </source>
</evidence>
<dbReference type="Proteomes" id="UP001431532">
    <property type="component" value="Unassembled WGS sequence"/>
</dbReference>
<evidence type="ECO:0000259" key="2">
    <source>
        <dbReference type="PROSITE" id="PS50883"/>
    </source>
</evidence>
<feature type="transmembrane region" description="Helical" evidence="1">
    <location>
        <begin position="96"/>
        <end position="113"/>
    </location>
</feature>
<evidence type="ECO:0000313" key="4">
    <source>
        <dbReference type="Proteomes" id="UP001431532"/>
    </source>
</evidence>
<dbReference type="GO" id="GO:0071111">
    <property type="term" value="F:cyclic-guanylate-specific phosphodiesterase activity"/>
    <property type="evidence" value="ECO:0007669"/>
    <property type="project" value="InterPro"/>
</dbReference>
<dbReference type="CDD" id="cd01948">
    <property type="entry name" value="EAL"/>
    <property type="match status" value="1"/>
</dbReference>
<evidence type="ECO:0000256" key="1">
    <source>
        <dbReference type="SAM" id="Phobius"/>
    </source>
</evidence>
<reference evidence="3" key="1">
    <citation type="submission" date="2023-05" db="EMBL/GenBank/DDBJ databases">
        <title>Mariniplasma microaerophilum sp. nov., a novel anaerobic mollicute isolated from terrestrial mud volcano, Taman Peninsula, Russia.</title>
        <authorList>
            <person name="Khomyakova M.A."/>
            <person name="Merkel A.Y."/>
            <person name="Slobodkin A.I."/>
        </authorList>
    </citation>
    <scope>NUCLEOTIDE SEQUENCE</scope>
    <source>
        <strain evidence="3">M4Ah</strain>
    </source>
</reference>
<organism evidence="3 4">
    <name type="scientific">Peloplasma aerotolerans</name>
    <dbReference type="NCBI Taxonomy" id="3044389"/>
    <lineage>
        <taxon>Bacteria</taxon>
        <taxon>Bacillati</taxon>
        <taxon>Mycoplasmatota</taxon>
        <taxon>Mollicutes</taxon>
        <taxon>Acholeplasmatales</taxon>
        <taxon>Acholeplasmataceae</taxon>
        <taxon>Peloplasma</taxon>
    </lineage>
</organism>
<sequence length="546" mass="63547">MSKSKKDKVQNWIRANYRVLTILFGLLFILANFLILRVIPGNHLAYSHMMYIPIVVLGSILGGYYGMGAGILAGLLVGPLTPWVFSTGEPQYWMDWLFRLLMMVFVGYIAGWFSRSYRIAREKISEIEYINPDTLLFNINYLNKNRLEVKKVYTIATLLIGNSDTICDVVGYATYYKFLLNIKEIFTRKYPGVIMVQTSIDHFWLIKPTFDFEQEVEDYVKHIHQASHVLGHHLFIDFAFGFTNRKHIHQNQISDYFIQSDQAAREAKKNHLASMIYSDLNTQKEFEYEILSDFKNALNNGQIYLMYQPKIDLKTRKPIGLEALIRWNHPTKKQIKPDQFIPSVENTNMIHEMTETVFRWSLEFQKKLNDKGIELPISINISTKNLYNKDFYNRMSKILKEYNIKPSLIELEITETILMENPEDSKLILDSFSNEGYRIAIDDFGKGYSSLDYIAQFPITTIKVDRFFTKQILINPTTQHIVKATIDLAKQLGYEVVIEGVEDVETADLMQKLGGQSAQGYLFMRPRGEDELITYLNQYRDELKKG</sequence>
<proteinExistence type="predicted"/>
<dbReference type="InterPro" id="IPR001633">
    <property type="entry name" value="EAL_dom"/>
</dbReference>
<dbReference type="SUPFAM" id="SSF141868">
    <property type="entry name" value="EAL domain-like"/>
    <property type="match status" value="1"/>
</dbReference>
<dbReference type="PANTHER" id="PTHR33121">
    <property type="entry name" value="CYCLIC DI-GMP PHOSPHODIESTERASE PDEF"/>
    <property type="match status" value="1"/>
</dbReference>
<dbReference type="Pfam" id="PF00563">
    <property type="entry name" value="EAL"/>
    <property type="match status" value="1"/>
</dbReference>
<comment type="caution">
    <text evidence="3">The sequence shown here is derived from an EMBL/GenBank/DDBJ whole genome shotgun (WGS) entry which is preliminary data.</text>
</comment>
<dbReference type="RefSeq" id="WP_282838828.1">
    <property type="nucleotide sequence ID" value="NZ_JASCXW010000004.1"/>
</dbReference>
<keyword evidence="1" id="KW-0812">Transmembrane</keyword>